<feature type="compositionally biased region" description="Basic and acidic residues" evidence="1">
    <location>
        <begin position="15"/>
        <end position="35"/>
    </location>
</feature>
<evidence type="ECO:0000313" key="3">
    <source>
        <dbReference type="EMBL" id="NGG16493.1"/>
    </source>
</evidence>
<dbReference type="RefSeq" id="WP_164232133.1">
    <property type="nucleotide sequence ID" value="NZ_CP118046.1"/>
</dbReference>
<evidence type="ECO:0000256" key="1">
    <source>
        <dbReference type="SAM" id="MobiDB-lite"/>
    </source>
</evidence>
<reference evidence="2 4" key="2">
    <citation type="submission" date="2022-10" db="EMBL/GenBank/DDBJ databases">
        <title>Comparative genomic study of S. anginosus.</title>
        <authorList>
            <person name="Prasad A."/>
            <person name="Ene A."/>
            <person name="Jablonska S."/>
            <person name="Du J."/>
            <person name="Wolfe A.J."/>
            <person name="Putonti C."/>
        </authorList>
    </citation>
    <scope>NUCLEOTIDE SEQUENCE [LARGE SCALE GENOMIC DNA]</scope>
    <source>
        <strain evidence="2 4">UMB9231</strain>
    </source>
</reference>
<dbReference type="EMBL" id="JAPAHU010000015">
    <property type="protein sequence ID" value="MCW1042521.1"/>
    <property type="molecule type" value="Genomic_DNA"/>
</dbReference>
<gene>
    <name evidence="3" type="ORF">G5T13_07680</name>
    <name evidence="2" type="ORF">OJ597_08800</name>
</gene>
<comment type="caution">
    <text evidence="3">The sequence shown here is derived from an EMBL/GenBank/DDBJ whole genome shotgun (WGS) entry which is preliminary data.</text>
</comment>
<reference evidence="3" key="1">
    <citation type="submission" date="2020-02" db="EMBL/GenBank/DDBJ databases">
        <title>Antibiotic resistance/susceptibility profiles of lactic acid-producing cocci isolated from the human vagina, and analysis of the genetic basis of atypical resistances.</title>
        <authorList>
            <person name="Sirichoat A."/>
            <person name="Florez A.B."/>
            <person name="Vazquez L."/>
            <person name="Buppasiri P."/>
            <person name="Panya M."/>
            <person name="Lulitanond V."/>
            <person name="Mayo B."/>
        </authorList>
    </citation>
    <scope>NUCLEOTIDE SEQUENCE</scope>
    <source>
        <strain evidence="3">VA01-10AN</strain>
    </source>
</reference>
<dbReference type="Proteomes" id="UP001526076">
    <property type="component" value="Unassembled WGS sequence"/>
</dbReference>
<organism evidence="3">
    <name type="scientific">Streptococcus anginosus</name>
    <dbReference type="NCBI Taxonomy" id="1328"/>
    <lineage>
        <taxon>Bacteria</taxon>
        <taxon>Bacillati</taxon>
        <taxon>Bacillota</taxon>
        <taxon>Bacilli</taxon>
        <taxon>Lactobacillales</taxon>
        <taxon>Streptococcaceae</taxon>
        <taxon>Streptococcus</taxon>
        <taxon>Streptococcus anginosus group</taxon>
    </lineage>
</organism>
<accession>A0A6G4MZR6</accession>
<evidence type="ECO:0000313" key="4">
    <source>
        <dbReference type="Proteomes" id="UP001526076"/>
    </source>
</evidence>
<dbReference type="AlphaFoldDB" id="A0A6G4MZR6"/>
<keyword evidence="4" id="KW-1185">Reference proteome</keyword>
<sequence length="62" mass="7608">MGRYNIHPAQKSGHYHNEKHYKDRRPTLEQQEEQKRLKKLKKKTQKGTIKWQYTKVKVLAQF</sequence>
<protein>
    <submittedName>
        <fullName evidence="3">Uncharacterized protein</fullName>
    </submittedName>
</protein>
<feature type="region of interest" description="Disordered" evidence="1">
    <location>
        <begin position="1"/>
        <end position="44"/>
    </location>
</feature>
<evidence type="ECO:0000313" key="2">
    <source>
        <dbReference type="EMBL" id="MCW1042521.1"/>
    </source>
</evidence>
<name>A0A6G4MZR6_STRAP</name>
<dbReference type="EMBL" id="JAAJBG010000014">
    <property type="protein sequence ID" value="NGG16493.1"/>
    <property type="molecule type" value="Genomic_DNA"/>
</dbReference>
<proteinExistence type="predicted"/>